<feature type="compositionally biased region" description="Low complexity" evidence="1">
    <location>
        <begin position="14"/>
        <end position="25"/>
    </location>
</feature>
<feature type="compositionally biased region" description="Low complexity" evidence="1">
    <location>
        <begin position="131"/>
        <end position="146"/>
    </location>
</feature>
<keyword evidence="3" id="KW-1185">Reference proteome</keyword>
<evidence type="ECO:0000256" key="1">
    <source>
        <dbReference type="SAM" id="MobiDB-lite"/>
    </source>
</evidence>
<comment type="caution">
    <text evidence="2">The sequence shown here is derived from an EMBL/GenBank/DDBJ whole genome shotgun (WGS) entry which is preliminary data.</text>
</comment>
<organism evidence="2 3">
    <name type="scientific">Discostella pseudostelligera</name>
    <dbReference type="NCBI Taxonomy" id="259834"/>
    <lineage>
        <taxon>Eukaryota</taxon>
        <taxon>Sar</taxon>
        <taxon>Stramenopiles</taxon>
        <taxon>Ochrophyta</taxon>
        <taxon>Bacillariophyta</taxon>
        <taxon>Coscinodiscophyceae</taxon>
        <taxon>Thalassiosirophycidae</taxon>
        <taxon>Stephanodiscales</taxon>
        <taxon>Stephanodiscaceae</taxon>
        <taxon>Discostella</taxon>
    </lineage>
</organism>
<feature type="region of interest" description="Disordered" evidence="1">
    <location>
        <begin position="1"/>
        <end position="68"/>
    </location>
</feature>
<name>A0ABD3M6I6_9STRA</name>
<protein>
    <submittedName>
        <fullName evidence="2">Uncharacterized protein</fullName>
    </submittedName>
</protein>
<evidence type="ECO:0000313" key="3">
    <source>
        <dbReference type="Proteomes" id="UP001530293"/>
    </source>
</evidence>
<accession>A0ABD3M6I6</accession>
<feature type="region of interest" description="Disordered" evidence="1">
    <location>
        <begin position="314"/>
        <end position="372"/>
    </location>
</feature>
<feature type="compositionally biased region" description="Acidic residues" evidence="1">
    <location>
        <begin position="1"/>
        <end position="13"/>
    </location>
</feature>
<dbReference type="Proteomes" id="UP001530293">
    <property type="component" value="Unassembled WGS sequence"/>
</dbReference>
<proteinExistence type="predicted"/>
<feature type="region of interest" description="Disordered" evidence="1">
    <location>
        <begin position="99"/>
        <end position="146"/>
    </location>
</feature>
<evidence type="ECO:0000313" key="2">
    <source>
        <dbReference type="EMBL" id="KAL3759252.1"/>
    </source>
</evidence>
<sequence length="1336" mass="145200">MIEVAVDDDENDNDNNVSVSVTSSSRGGRPNQYGLSPRQLRLLQAERRRRAATATTTTSAAASSSSQLAAAASGTSTSTASAVFNTSIKCNIVPLVPSPTTNNIRYSTPPKEKMSSSSSCYYGDAGTPNKQQQQQQHTNYCGSASGSASTAELTEATTTASSSSIENGIQRRIKLQLGVHKLSSCTTTTLKKHSKFGGDHEHAMSVVPVKIKDNDEDGRRENEEIIMEATRVKVSDRIRAYNGNSGPAGAGAVGVTRWKRELAIAGKKYSGNVSSAIGEKSCIDEAEELSKMTGVGPLPEQNSMKSNVYYGRTREGRSDMNRGNEQCRRGDSSSSSTHVMIERQSLQHHEQHAIQELQKQQSPKKSDGSGGHLKYYRVTFKGMVSLLPDLDCARRSHQQQHEQQQKLGFHSDGYATVATAPISNAGHFETNRIRDIGSETYIGYGDIVGTSSPEINVHAADDNCTKSEKQATYVKAIRVDAILTGGYASTAAAFPDPNLALRGVDSECTTICPDVHINETASIETHHRHQPQHHQHYGYILLSDDSNLSIAEPLSTATANTLCSSCKRGSFMYRVIASSPVPVLSGPSIDAIGLGMGLLPGTVHEVSLRISIPLSPVKDNDDNTNTLVDDADASEVQFLRLARRRGWVADRTVEAIDQKLRVLYHMRIEPSDYIHGGVDRSNGLINSSLSMNFEDTCSLNSSTGANASYYSSVVASSVATPALVKSRRRRNRRRPRAGETDIERTQALSISSIVQHTQRIGESFEESGSAVTGDGSSEVAYHAGDGSSMLGEGCFQSAKRIYLMRVIAPLGLKILDTTDFQVSSLIHSPSLNTVDAWSGSISPFSRTNAMICSSSSADVSSSTTTVRKGNIARVRCFARGQIFEACQRMEVSSESNLYTNGNGLIKLADGSGWAIVPHHDDLMAQFRSVNDRPDIDLTENTNGIAAYEEIGNALIVSDYTIPPPPLTQANREDIESGRLLKDIVWLRVVAPPNGTRILLPPSRQQSSIANGQPMKTESHAILPKKVGHDKLKPSTSCESETASMAVSGSFLDSVWNRITPTKESKRDHTICHHPIIPVIPCGMVVPVEPWDRSTNPTKCFSRLFNGQGWIPRRLGEEIFSYEVHTPDIRVGSFWFRVSSRSGVDVRHGPSVSATVIESQNGAPFRFECGEFLRASDVITVFEKSSGDWEGVGATATECYAKLFRRNNHPKEDSRSLLDRFSSLEAFAPGEWVQVHGRGELFLEECSASPTIVRNRNGLRYTMTVGGEGLHVYSGPSLQANVVGKLNLEGKIFLVTEKVTVHGEEDSWLRLKSGGWICNVGANGKSVVQALHDEVPT</sequence>
<gene>
    <name evidence="2" type="ORF">ACHAWU_002053</name>
</gene>
<feature type="compositionally biased region" description="Basic and acidic residues" evidence="1">
    <location>
        <begin position="314"/>
        <end position="331"/>
    </location>
</feature>
<reference evidence="2 3" key="1">
    <citation type="submission" date="2024-10" db="EMBL/GenBank/DDBJ databases">
        <title>Updated reference genomes for cyclostephanoid diatoms.</title>
        <authorList>
            <person name="Roberts W.R."/>
            <person name="Alverson A.J."/>
        </authorList>
    </citation>
    <scope>NUCLEOTIDE SEQUENCE [LARGE SCALE GENOMIC DNA]</scope>
    <source>
        <strain evidence="2 3">AJA232-27</strain>
    </source>
</reference>
<feature type="compositionally biased region" description="Low complexity" evidence="1">
    <location>
        <begin position="52"/>
        <end position="68"/>
    </location>
</feature>
<dbReference type="EMBL" id="JALLBG020000206">
    <property type="protein sequence ID" value="KAL3759252.1"/>
    <property type="molecule type" value="Genomic_DNA"/>
</dbReference>